<gene>
    <name evidence="2" type="ORF">PoB_005317600</name>
</gene>
<keyword evidence="3" id="KW-1185">Reference proteome</keyword>
<evidence type="ECO:0000313" key="3">
    <source>
        <dbReference type="Proteomes" id="UP000735302"/>
    </source>
</evidence>
<organism evidence="2 3">
    <name type="scientific">Plakobranchus ocellatus</name>
    <dbReference type="NCBI Taxonomy" id="259542"/>
    <lineage>
        <taxon>Eukaryota</taxon>
        <taxon>Metazoa</taxon>
        <taxon>Spiralia</taxon>
        <taxon>Lophotrochozoa</taxon>
        <taxon>Mollusca</taxon>
        <taxon>Gastropoda</taxon>
        <taxon>Heterobranchia</taxon>
        <taxon>Euthyneura</taxon>
        <taxon>Panpulmonata</taxon>
        <taxon>Sacoglossa</taxon>
        <taxon>Placobranchoidea</taxon>
        <taxon>Plakobranchidae</taxon>
        <taxon>Plakobranchus</taxon>
    </lineage>
</organism>
<reference evidence="2 3" key="1">
    <citation type="journal article" date="2021" name="Elife">
        <title>Chloroplast acquisition without the gene transfer in kleptoplastic sea slugs, Plakobranchus ocellatus.</title>
        <authorList>
            <person name="Maeda T."/>
            <person name="Takahashi S."/>
            <person name="Yoshida T."/>
            <person name="Shimamura S."/>
            <person name="Takaki Y."/>
            <person name="Nagai Y."/>
            <person name="Toyoda A."/>
            <person name="Suzuki Y."/>
            <person name="Arimoto A."/>
            <person name="Ishii H."/>
            <person name="Satoh N."/>
            <person name="Nishiyama T."/>
            <person name="Hasebe M."/>
            <person name="Maruyama T."/>
            <person name="Minagawa J."/>
            <person name="Obokata J."/>
            <person name="Shigenobu S."/>
        </authorList>
    </citation>
    <scope>NUCLEOTIDE SEQUENCE [LARGE SCALE GENOMIC DNA]</scope>
</reference>
<dbReference type="EMBL" id="BLXT01005852">
    <property type="protein sequence ID" value="GFO26671.1"/>
    <property type="molecule type" value="Genomic_DNA"/>
</dbReference>
<feature type="region of interest" description="Disordered" evidence="1">
    <location>
        <begin position="40"/>
        <end position="67"/>
    </location>
</feature>
<accession>A0AAV4C5P5</accession>
<name>A0AAV4C5P5_9GAST</name>
<evidence type="ECO:0000313" key="2">
    <source>
        <dbReference type="EMBL" id="GFO26671.1"/>
    </source>
</evidence>
<proteinExistence type="predicted"/>
<dbReference type="AlphaFoldDB" id="A0AAV4C5P5"/>
<comment type="caution">
    <text evidence="2">The sequence shown here is derived from an EMBL/GenBank/DDBJ whole genome shotgun (WGS) entry which is preliminary data.</text>
</comment>
<sequence>MSSESALIPTKTILPRVRVRAQLYPLCQTDINSVYNIPVGETSERAADASDVPSDKGTREAESRTEGLLSALPKYARQIA</sequence>
<evidence type="ECO:0000256" key="1">
    <source>
        <dbReference type="SAM" id="MobiDB-lite"/>
    </source>
</evidence>
<dbReference type="Proteomes" id="UP000735302">
    <property type="component" value="Unassembled WGS sequence"/>
</dbReference>
<protein>
    <submittedName>
        <fullName evidence="2">Uncharacterized protein</fullName>
    </submittedName>
</protein>
<feature type="compositionally biased region" description="Basic and acidic residues" evidence="1">
    <location>
        <begin position="42"/>
        <end position="65"/>
    </location>
</feature>